<dbReference type="AlphaFoldDB" id="A0A8T4GAU3"/>
<evidence type="ECO:0000256" key="11">
    <source>
        <dbReference type="SAM" id="MobiDB-lite"/>
    </source>
</evidence>
<dbReference type="PANTHER" id="PTHR42794">
    <property type="entry name" value="HEMIN IMPORT ATP-BINDING PROTEIN HMUV"/>
    <property type="match status" value="1"/>
</dbReference>
<evidence type="ECO:0000256" key="7">
    <source>
        <dbReference type="ARBA" id="ARBA00064420"/>
    </source>
</evidence>
<evidence type="ECO:0000256" key="3">
    <source>
        <dbReference type="ARBA" id="ARBA00022840"/>
    </source>
</evidence>
<dbReference type="Gene3D" id="3.40.50.300">
    <property type="entry name" value="P-loop containing nucleotide triphosphate hydrolases"/>
    <property type="match status" value="1"/>
</dbReference>
<gene>
    <name evidence="13" type="ORF">J2751_000551</name>
</gene>
<feature type="region of interest" description="Disordered" evidence="11">
    <location>
        <begin position="382"/>
        <end position="416"/>
    </location>
</feature>
<dbReference type="InterPro" id="IPR003439">
    <property type="entry name" value="ABC_transporter-like_ATP-bd"/>
</dbReference>
<keyword evidence="14" id="KW-1185">Reference proteome</keyword>
<evidence type="ECO:0000256" key="5">
    <source>
        <dbReference type="ARBA" id="ARBA00050590"/>
    </source>
</evidence>
<dbReference type="GO" id="GO:0015420">
    <property type="term" value="F:ABC-type vitamin B12 transporter activity"/>
    <property type="evidence" value="ECO:0007669"/>
    <property type="project" value="UniProtKB-EC"/>
</dbReference>
<evidence type="ECO:0000256" key="6">
    <source>
        <dbReference type="ARBA" id="ARBA00058960"/>
    </source>
</evidence>
<evidence type="ECO:0000256" key="2">
    <source>
        <dbReference type="ARBA" id="ARBA00022741"/>
    </source>
</evidence>
<organism evidence="13 14">
    <name type="scientific">Halorubrum alkaliphilum</name>
    <dbReference type="NCBI Taxonomy" id="261290"/>
    <lineage>
        <taxon>Archaea</taxon>
        <taxon>Methanobacteriati</taxon>
        <taxon>Methanobacteriota</taxon>
        <taxon>Stenosarchaea group</taxon>
        <taxon>Halobacteria</taxon>
        <taxon>Halobacteriales</taxon>
        <taxon>Haloferacaceae</taxon>
        <taxon>Halorubrum</taxon>
    </lineage>
</organism>
<dbReference type="GO" id="GO:0005524">
    <property type="term" value="F:ATP binding"/>
    <property type="evidence" value="ECO:0007669"/>
    <property type="project" value="UniProtKB-KW"/>
</dbReference>
<keyword evidence="3 13" id="KW-0067">ATP-binding</keyword>
<dbReference type="OrthoDB" id="24644at2157"/>
<evidence type="ECO:0000313" key="14">
    <source>
        <dbReference type="Proteomes" id="UP000823588"/>
    </source>
</evidence>
<comment type="function">
    <text evidence="6">Required for corrinoid utilization. Probably part of the ABC transporter complex BtuCDF involved in cobalamin (vitamin B12) import. Probably responsible for energy coupling to the transport system.</text>
</comment>
<reference evidence="13" key="1">
    <citation type="submission" date="2021-03" db="EMBL/GenBank/DDBJ databases">
        <title>Genomic Encyclopedia of Type Strains, Phase IV (KMG-IV): sequencing the most valuable type-strain genomes for metagenomic binning, comparative biology and taxonomic classification.</title>
        <authorList>
            <person name="Goeker M."/>
        </authorList>
    </citation>
    <scope>NUCLEOTIDE SEQUENCE</scope>
    <source>
        <strain evidence="13">DSM 23564</strain>
    </source>
</reference>
<keyword evidence="4" id="KW-1278">Translocase</keyword>
<dbReference type="SUPFAM" id="SSF52540">
    <property type="entry name" value="P-loop containing nucleoside triphosphate hydrolases"/>
    <property type="match status" value="1"/>
</dbReference>
<evidence type="ECO:0000259" key="12">
    <source>
        <dbReference type="PROSITE" id="PS50893"/>
    </source>
</evidence>
<dbReference type="PROSITE" id="PS00211">
    <property type="entry name" value="ABC_TRANSPORTER_1"/>
    <property type="match status" value="1"/>
</dbReference>
<dbReference type="InterPro" id="IPR027417">
    <property type="entry name" value="P-loop_NTPase"/>
</dbReference>
<proteinExistence type="predicted"/>
<dbReference type="PANTHER" id="PTHR42794:SF1">
    <property type="entry name" value="HEMIN IMPORT ATP-BINDING PROTEIN HMUV"/>
    <property type="match status" value="1"/>
</dbReference>
<feature type="region of interest" description="Disordered" evidence="11">
    <location>
        <begin position="273"/>
        <end position="302"/>
    </location>
</feature>
<dbReference type="FunFam" id="3.40.50.300:FF:000134">
    <property type="entry name" value="Iron-enterobactin ABC transporter ATP-binding protein"/>
    <property type="match status" value="1"/>
</dbReference>
<comment type="catalytic activity">
    <reaction evidence="5">
        <text>an R-cob(III)alamin(out) + ATP + H2O = an R-cob(III)alamin(in) + ADP + phosphate + H(+)</text>
        <dbReference type="Rhea" id="RHEA:17873"/>
        <dbReference type="ChEBI" id="CHEBI:15377"/>
        <dbReference type="ChEBI" id="CHEBI:15378"/>
        <dbReference type="ChEBI" id="CHEBI:30616"/>
        <dbReference type="ChEBI" id="CHEBI:43474"/>
        <dbReference type="ChEBI" id="CHEBI:140785"/>
        <dbReference type="ChEBI" id="CHEBI:456216"/>
        <dbReference type="EC" id="7.6.2.8"/>
    </reaction>
</comment>
<evidence type="ECO:0000256" key="1">
    <source>
        <dbReference type="ARBA" id="ARBA00022448"/>
    </source>
</evidence>
<comment type="caution">
    <text evidence="13">The sequence shown here is derived from an EMBL/GenBank/DDBJ whole genome shotgun (WGS) entry which is preliminary data.</text>
</comment>
<keyword evidence="2" id="KW-0547">Nucleotide-binding</keyword>
<dbReference type="Pfam" id="PF00005">
    <property type="entry name" value="ABC_tran"/>
    <property type="match status" value="1"/>
</dbReference>
<evidence type="ECO:0000256" key="9">
    <source>
        <dbReference type="ARBA" id="ARBA00073649"/>
    </source>
</evidence>
<comment type="subunit">
    <text evidence="7">The complex is composed of two ATP-binding proteins (BtuD), two transmembrane proteins (BtuC) and a solute-binding protein (BtuF).</text>
</comment>
<dbReference type="CDD" id="cd03214">
    <property type="entry name" value="ABC_Iron-Siderophores_B12_Hemin"/>
    <property type="match status" value="1"/>
</dbReference>
<evidence type="ECO:0000256" key="4">
    <source>
        <dbReference type="ARBA" id="ARBA00022967"/>
    </source>
</evidence>
<keyword evidence="1" id="KW-0813">Transport</keyword>
<name>A0A8T4GAU3_9EURY</name>
<evidence type="ECO:0000313" key="13">
    <source>
        <dbReference type="EMBL" id="MBP1921558.1"/>
    </source>
</evidence>
<dbReference type="Proteomes" id="UP000823588">
    <property type="component" value="Unassembled WGS sequence"/>
</dbReference>
<protein>
    <recommendedName>
        <fullName evidence="9">Cobalamin import ATP-binding protein BtuD</fullName>
        <ecNumber evidence="8">7.6.2.8</ecNumber>
    </recommendedName>
    <alternativeName>
        <fullName evidence="10">Vitamin B12-transporting ATPase</fullName>
    </alternativeName>
</protein>
<dbReference type="RefSeq" id="WP_209482937.1">
    <property type="nucleotide sequence ID" value="NZ_JAGGKQ010000003.1"/>
</dbReference>
<evidence type="ECO:0000256" key="8">
    <source>
        <dbReference type="ARBA" id="ARBA00066387"/>
    </source>
</evidence>
<evidence type="ECO:0000256" key="10">
    <source>
        <dbReference type="ARBA" id="ARBA00077139"/>
    </source>
</evidence>
<dbReference type="EC" id="7.6.2.8" evidence="8"/>
<dbReference type="GO" id="GO:0016887">
    <property type="term" value="F:ATP hydrolysis activity"/>
    <property type="evidence" value="ECO:0007669"/>
    <property type="project" value="InterPro"/>
</dbReference>
<feature type="domain" description="ABC transporter" evidence="12">
    <location>
        <begin position="16"/>
        <end position="251"/>
    </location>
</feature>
<accession>A0A8T4GAU3</accession>
<dbReference type="InterPro" id="IPR017871">
    <property type="entry name" value="ABC_transporter-like_CS"/>
</dbReference>
<dbReference type="EMBL" id="JAGGKQ010000003">
    <property type="protein sequence ID" value="MBP1921558.1"/>
    <property type="molecule type" value="Genomic_DNA"/>
</dbReference>
<dbReference type="SMART" id="SM00382">
    <property type="entry name" value="AAA"/>
    <property type="match status" value="1"/>
</dbReference>
<sequence length="452" mass="46481">MSSDPSSDTSDTDPLIEVRDLSVSFETGPVVSGVDFDVERGSLVGLVGPNGAGKTTVIRAIKGTITPDSGEIRLDGDDAADLSAREVSRRVASVPQATELAFDFRVRHVVEMGRTPHLGRFDGHGPDDERAVREAMDATGVTRFADRSITAVSGGERQRVLLARALAQETPALLLDEPTESLDVNHAVRTGKLIREIADGGRAALAAIHDLDLAARYCDEVVVLAKGGVHAAGPPAEVLTADAVGSAFDAEAFVGRNPATGSPAITAFDALARDDPSDPSEPPVTVPSDDGDTTDEPSVTDRDARRVHVVGTGRTAARIAARLVAAGHELSAGVVPAGDVLAGVVADAGGRVVTAPPFESVVPSTREAAGDLAGEADVTIVVDRDDGSEGTESGRTGSGGAGNKGPDPNEGVIASAERVVHVGADASERQLLDAVRTDGSYGPEPSVDERIE</sequence>
<dbReference type="InterPro" id="IPR003593">
    <property type="entry name" value="AAA+_ATPase"/>
</dbReference>
<feature type="region of interest" description="Disordered" evidence="11">
    <location>
        <begin position="430"/>
        <end position="452"/>
    </location>
</feature>
<dbReference type="PROSITE" id="PS50893">
    <property type="entry name" value="ABC_TRANSPORTER_2"/>
    <property type="match status" value="1"/>
</dbReference>